<evidence type="ECO:0000313" key="2">
    <source>
        <dbReference type="EMBL" id="HAE7123027.1"/>
    </source>
</evidence>
<dbReference type="InterPro" id="IPR038717">
    <property type="entry name" value="Tc1-like_DDE_dom"/>
</dbReference>
<reference evidence="2" key="2">
    <citation type="submission" date="2018-07" db="EMBL/GenBank/DDBJ databases">
        <authorList>
            <consortium name="NCBI Pathogen Detection Project"/>
        </authorList>
    </citation>
    <scope>NUCLEOTIDE SEQUENCE</scope>
    <source>
        <strain evidence="2">128-87</strain>
    </source>
</reference>
<accession>A0A735VWQ7</accession>
<dbReference type="Gene3D" id="3.30.420.10">
    <property type="entry name" value="Ribonuclease H-like superfamily/Ribonuclease H"/>
    <property type="match status" value="1"/>
</dbReference>
<evidence type="ECO:0000259" key="1">
    <source>
        <dbReference type="Pfam" id="PF13358"/>
    </source>
</evidence>
<name>A0A735VWQ7_SALDZ</name>
<dbReference type="GO" id="GO:0003676">
    <property type="term" value="F:nucleic acid binding"/>
    <property type="evidence" value="ECO:0007669"/>
    <property type="project" value="InterPro"/>
</dbReference>
<organism evidence="2">
    <name type="scientific">Salmonella enterica subsp. diarizonae serovar 48:i:z</name>
    <dbReference type="NCBI Taxonomy" id="1192842"/>
    <lineage>
        <taxon>Bacteria</taxon>
        <taxon>Pseudomonadati</taxon>
        <taxon>Pseudomonadota</taxon>
        <taxon>Gammaproteobacteria</taxon>
        <taxon>Enterobacterales</taxon>
        <taxon>Enterobacteriaceae</taxon>
        <taxon>Salmonella</taxon>
    </lineage>
</organism>
<dbReference type="EMBL" id="DAASUW010000016">
    <property type="protein sequence ID" value="HAE7123027.1"/>
    <property type="molecule type" value="Genomic_DNA"/>
</dbReference>
<dbReference type="SUPFAM" id="SSF53098">
    <property type="entry name" value="Ribonuclease H-like"/>
    <property type="match status" value="1"/>
</dbReference>
<feature type="domain" description="Tc1-like transposase DDE" evidence="1">
    <location>
        <begin position="7"/>
        <end position="104"/>
    </location>
</feature>
<gene>
    <name evidence="2" type="ORF">GND69_002809</name>
</gene>
<proteinExistence type="predicted"/>
<dbReference type="Pfam" id="PF13358">
    <property type="entry name" value="DDE_3"/>
    <property type="match status" value="1"/>
</dbReference>
<reference evidence="2" key="1">
    <citation type="journal article" date="2018" name="Genome Biol.">
        <title>SKESA: strategic k-mer extension for scrupulous assemblies.</title>
        <authorList>
            <person name="Souvorov A."/>
            <person name="Agarwala R."/>
            <person name="Lipman D.J."/>
        </authorList>
    </citation>
    <scope>NUCLEOTIDE SEQUENCE</scope>
    <source>
        <strain evidence="2">128-87</strain>
    </source>
</reference>
<dbReference type="AlphaFoldDB" id="A0A735VWQ7"/>
<comment type="caution">
    <text evidence="2">The sequence shown here is derived from an EMBL/GenBank/DDBJ whole genome shotgun (WGS) entry which is preliminary data.</text>
</comment>
<dbReference type="InterPro" id="IPR036397">
    <property type="entry name" value="RNaseH_sf"/>
</dbReference>
<sequence>MNQKNYFAGVLNVKSGEVHYVSGPKKNTGLFISMLDALNQRYGHKESVTLILDNYSTHKSKKVKIWLEEHRNFNLLFLSAYSPWLNRIELLRLVLHENVTRNHQCQFM</sequence>
<protein>
    <recommendedName>
        <fullName evidence="1">Tc1-like transposase DDE domain-containing protein</fullName>
    </recommendedName>
</protein>
<dbReference type="InterPro" id="IPR012337">
    <property type="entry name" value="RNaseH-like_sf"/>
</dbReference>